<feature type="region of interest" description="Disordered" evidence="4">
    <location>
        <begin position="1"/>
        <end position="21"/>
    </location>
</feature>
<dbReference type="Proteomes" id="UP001595909">
    <property type="component" value="Unassembled WGS sequence"/>
</dbReference>
<protein>
    <submittedName>
        <fullName evidence="6">ABC transporter ATP-binding protein</fullName>
    </submittedName>
</protein>
<keyword evidence="7" id="KW-1185">Reference proteome</keyword>
<dbReference type="PANTHER" id="PTHR43023">
    <property type="entry name" value="PROTEIN TRIGALACTOSYLDIACYLGLYCEROL 3, CHLOROPLASTIC"/>
    <property type="match status" value="1"/>
</dbReference>
<accession>A0ABV9RFM2</accession>
<evidence type="ECO:0000259" key="5">
    <source>
        <dbReference type="PROSITE" id="PS50893"/>
    </source>
</evidence>
<dbReference type="SMART" id="SM00382">
    <property type="entry name" value="AAA"/>
    <property type="match status" value="1"/>
</dbReference>
<evidence type="ECO:0000256" key="2">
    <source>
        <dbReference type="ARBA" id="ARBA00022741"/>
    </source>
</evidence>
<reference evidence="7" key="1">
    <citation type="journal article" date="2019" name="Int. J. Syst. Evol. Microbiol.">
        <title>The Global Catalogue of Microorganisms (GCM) 10K type strain sequencing project: providing services to taxonomists for standard genome sequencing and annotation.</title>
        <authorList>
            <consortium name="The Broad Institute Genomics Platform"/>
            <consortium name="The Broad Institute Genome Sequencing Center for Infectious Disease"/>
            <person name="Wu L."/>
            <person name="Ma J."/>
        </authorList>
    </citation>
    <scope>NUCLEOTIDE SEQUENCE [LARGE SCALE GENOMIC DNA]</scope>
    <source>
        <strain evidence="7">CCUG 50347</strain>
    </source>
</reference>
<dbReference type="CDD" id="cd03261">
    <property type="entry name" value="ABC_Org_Solvent_Resistant"/>
    <property type="match status" value="1"/>
</dbReference>
<gene>
    <name evidence="6" type="ORF">ACFPEL_06460</name>
</gene>
<proteinExistence type="predicted"/>
<dbReference type="Pfam" id="PF00005">
    <property type="entry name" value="ABC_tran"/>
    <property type="match status" value="1"/>
</dbReference>
<evidence type="ECO:0000256" key="1">
    <source>
        <dbReference type="ARBA" id="ARBA00022448"/>
    </source>
</evidence>
<dbReference type="InterPro" id="IPR027417">
    <property type="entry name" value="P-loop_NTPase"/>
</dbReference>
<sequence length="273" mass="30152">MPDAPPTTPITTVAPDHRYDSSGQAPIELDQVKKAFGSFKVLDGISAAFTENAITTILGPSGTGKSVLLKHIVGLMEPDEGRVRIFGQDLWDMKEDERFEIRKRFGLLFQDGALFGSMNLYDNVAFPLRRHTSKSEADIRETVMHYLQQVGLENALDRVPSQISGGMKKRAGFARALVMQPEIIMCDEPDSGLDPVRTKLLCNLIKELHAEHGGTYVVITHNIEAARTLSDYVGVLWHGELVHFGPADEAFNSDEPFVRQFLAGSDEGPLGME</sequence>
<dbReference type="Gene3D" id="3.40.50.300">
    <property type="entry name" value="P-loop containing nucleotide triphosphate hydrolases"/>
    <property type="match status" value="1"/>
</dbReference>
<evidence type="ECO:0000313" key="6">
    <source>
        <dbReference type="EMBL" id="MFC4832048.1"/>
    </source>
</evidence>
<dbReference type="InterPro" id="IPR003439">
    <property type="entry name" value="ABC_transporter-like_ATP-bd"/>
</dbReference>
<comment type="caution">
    <text evidence="6">The sequence shown here is derived from an EMBL/GenBank/DDBJ whole genome shotgun (WGS) entry which is preliminary data.</text>
</comment>
<name>A0ABV9RFM2_9PSEU</name>
<keyword evidence="1" id="KW-0813">Transport</keyword>
<evidence type="ECO:0000256" key="3">
    <source>
        <dbReference type="ARBA" id="ARBA00022840"/>
    </source>
</evidence>
<dbReference type="PANTHER" id="PTHR43023:SF6">
    <property type="entry name" value="INTERMEMBRANE PHOSPHOLIPID TRANSPORT SYSTEM ATP-BINDING PROTEIN MLAF"/>
    <property type="match status" value="1"/>
</dbReference>
<keyword evidence="2" id="KW-0547">Nucleotide-binding</keyword>
<organism evidence="6 7">
    <name type="scientific">Actinomycetospora chibensis</name>
    <dbReference type="NCBI Taxonomy" id="663606"/>
    <lineage>
        <taxon>Bacteria</taxon>
        <taxon>Bacillati</taxon>
        <taxon>Actinomycetota</taxon>
        <taxon>Actinomycetes</taxon>
        <taxon>Pseudonocardiales</taxon>
        <taxon>Pseudonocardiaceae</taxon>
        <taxon>Actinomycetospora</taxon>
    </lineage>
</organism>
<dbReference type="InterPro" id="IPR003593">
    <property type="entry name" value="AAA+_ATPase"/>
</dbReference>
<dbReference type="InterPro" id="IPR017871">
    <property type="entry name" value="ABC_transporter-like_CS"/>
</dbReference>
<keyword evidence="3 6" id="KW-0067">ATP-binding</keyword>
<evidence type="ECO:0000256" key="4">
    <source>
        <dbReference type="SAM" id="MobiDB-lite"/>
    </source>
</evidence>
<dbReference type="GO" id="GO:0005524">
    <property type="term" value="F:ATP binding"/>
    <property type="evidence" value="ECO:0007669"/>
    <property type="project" value="UniProtKB-KW"/>
</dbReference>
<dbReference type="SUPFAM" id="SSF52540">
    <property type="entry name" value="P-loop containing nucleoside triphosphate hydrolases"/>
    <property type="match status" value="1"/>
</dbReference>
<dbReference type="EMBL" id="JBHSIM010000013">
    <property type="protein sequence ID" value="MFC4832048.1"/>
    <property type="molecule type" value="Genomic_DNA"/>
</dbReference>
<dbReference type="PROSITE" id="PS50893">
    <property type="entry name" value="ABC_TRANSPORTER_2"/>
    <property type="match status" value="1"/>
</dbReference>
<feature type="domain" description="ABC transporter" evidence="5">
    <location>
        <begin position="27"/>
        <end position="263"/>
    </location>
</feature>
<evidence type="ECO:0000313" key="7">
    <source>
        <dbReference type="Proteomes" id="UP001595909"/>
    </source>
</evidence>
<dbReference type="PROSITE" id="PS00211">
    <property type="entry name" value="ABC_TRANSPORTER_1"/>
    <property type="match status" value="1"/>
</dbReference>
<dbReference type="RefSeq" id="WP_378014901.1">
    <property type="nucleotide sequence ID" value="NZ_BAABHN010000013.1"/>
</dbReference>